<accession>A0A9P0A4P3</accession>
<feature type="region of interest" description="Disordered" evidence="1">
    <location>
        <begin position="325"/>
        <end position="356"/>
    </location>
</feature>
<gene>
    <name evidence="2" type="ORF">BEMITA_LOCUS3564</name>
</gene>
<keyword evidence="3" id="KW-1185">Reference proteome</keyword>
<protein>
    <submittedName>
        <fullName evidence="2">Uncharacterized protein</fullName>
    </submittedName>
</protein>
<dbReference type="EMBL" id="OU963863">
    <property type="protein sequence ID" value="CAH0384200.1"/>
    <property type="molecule type" value="Genomic_DNA"/>
</dbReference>
<evidence type="ECO:0000313" key="3">
    <source>
        <dbReference type="Proteomes" id="UP001152759"/>
    </source>
</evidence>
<feature type="compositionally biased region" description="Polar residues" evidence="1">
    <location>
        <begin position="27"/>
        <end position="42"/>
    </location>
</feature>
<proteinExistence type="predicted"/>
<feature type="region of interest" description="Disordered" evidence="1">
    <location>
        <begin position="95"/>
        <end position="120"/>
    </location>
</feature>
<sequence length="674" mass="74601">MSTEKNEREVKKADAPEAVSVDVLHNSEVSLTASTSKSQPDSSMPHLSRQLETNKFNSIKKHFFGWKNKKRKGRGKLKVWDKNYNDDILLNLTKPGFWQTKNGPGTASDSEDCDENDTQGNDEVRQRLLNDSNNKLVEIVKHNNNIKYYDCDMPSSSTDSETREESQNPIKLTNGCELERNEGLGDNLKKDFLHCDKRRKTGPCSFKETEQDDYSVDKDSWQSELKTSRSFQNVCPLDFTNSGLNLKRNISVGDEMYSKDTIVCLDDKLRGIIQTKVFKRHSSDNLLNPNLVSILCNHSKSSSNPRRRSKVDFFLKSLLALTPGKKQVSGDGEVHKGSDTKTKSERRPVPSSPNSFSASFNELNAVTERSLPPQSLCKSCSDINYVISSTPYCKVHSDNFSNLKFIDSDCDSSILNNSLNSNLDNACSDCFSLKASSPQNLAHPTFSLETDDNLYQVLENSCSTESLSQNCTQGISCTACVENLGLDQCPAAPRKSLDCGKPSCKAQSVCSSEYRGKKASRYRPQSVILASSSLSPASHLSAVKSAQNLCNSRSELSLSSAHSHGSVLPIEPTNRLRVPSVVISGSKFLSTCSSLLSMASSSKYSISSSAAFIPVKGKNVVTVLCKVCLNEVELKDSWTLQQCNCTYCVSVSFLILFSFSRYILTLTKCKNVFQ</sequence>
<organism evidence="2 3">
    <name type="scientific">Bemisia tabaci</name>
    <name type="common">Sweetpotato whitefly</name>
    <name type="synonym">Aleurodes tabaci</name>
    <dbReference type="NCBI Taxonomy" id="7038"/>
    <lineage>
        <taxon>Eukaryota</taxon>
        <taxon>Metazoa</taxon>
        <taxon>Ecdysozoa</taxon>
        <taxon>Arthropoda</taxon>
        <taxon>Hexapoda</taxon>
        <taxon>Insecta</taxon>
        <taxon>Pterygota</taxon>
        <taxon>Neoptera</taxon>
        <taxon>Paraneoptera</taxon>
        <taxon>Hemiptera</taxon>
        <taxon>Sternorrhyncha</taxon>
        <taxon>Aleyrodoidea</taxon>
        <taxon>Aleyrodidae</taxon>
        <taxon>Aleyrodinae</taxon>
        <taxon>Bemisia</taxon>
    </lineage>
</organism>
<feature type="region of interest" description="Disordered" evidence="1">
    <location>
        <begin position="1"/>
        <end position="52"/>
    </location>
</feature>
<feature type="compositionally biased region" description="Polar residues" evidence="1">
    <location>
        <begin position="99"/>
        <end position="108"/>
    </location>
</feature>
<evidence type="ECO:0000256" key="1">
    <source>
        <dbReference type="SAM" id="MobiDB-lite"/>
    </source>
</evidence>
<reference evidence="2" key="1">
    <citation type="submission" date="2021-12" db="EMBL/GenBank/DDBJ databases">
        <authorList>
            <person name="King R."/>
        </authorList>
    </citation>
    <scope>NUCLEOTIDE SEQUENCE</scope>
</reference>
<evidence type="ECO:0000313" key="2">
    <source>
        <dbReference type="EMBL" id="CAH0384200.1"/>
    </source>
</evidence>
<dbReference type="AlphaFoldDB" id="A0A9P0A4P3"/>
<dbReference type="Proteomes" id="UP001152759">
    <property type="component" value="Chromosome 2"/>
</dbReference>
<feature type="compositionally biased region" description="Basic and acidic residues" evidence="1">
    <location>
        <begin position="1"/>
        <end position="15"/>
    </location>
</feature>
<feature type="compositionally biased region" description="Basic and acidic residues" evidence="1">
    <location>
        <begin position="332"/>
        <end position="348"/>
    </location>
</feature>
<name>A0A9P0A4P3_BEMTA</name>